<name>A0A4Y9Y4U0_9APHY</name>
<accession>A0A4Y9Y4U0</accession>
<organism evidence="4 5">
    <name type="scientific">Rhodofomes roseus</name>
    <dbReference type="NCBI Taxonomy" id="34475"/>
    <lineage>
        <taxon>Eukaryota</taxon>
        <taxon>Fungi</taxon>
        <taxon>Dikarya</taxon>
        <taxon>Basidiomycota</taxon>
        <taxon>Agaricomycotina</taxon>
        <taxon>Agaricomycetes</taxon>
        <taxon>Polyporales</taxon>
        <taxon>Rhodofomes</taxon>
    </lineage>
</organism>
<feature type="compositionally biased region" description="Low complexity" evidence="2">
    <location>
        <begin position="261"/>
        <end position="279"/>
    </location>
</feature>
<dbReference type="InterPro" id="IPR006600">
    <property type="entry name" value="HTH_CenpB_DNA-bd_dom"/>
</dbReference>
<dbReference type="STRING" id="34475.A0A4Y9Y4U0"/>
<evidence type="ECO:0000256" key="2">
    <source>
        <dbReference type="SAM" id="MobiDB-lite"/>
    </source>
</evidence>
<dbReference type="Proteomes" id="UP000298390">
    <property type="component" value="Unassembled WGS sequence"/>
</dbReference>
<dbReference type="AlphaFoldDB" id="A0A4Y9Y4U0"/>
<dbReference type="SUPFAM" id="SSF46689">
    <property type="entry name" value="Homeodomain-like"/>
    <property type="match status" value="1"/>
</dbReference>
<feature type="region of interest" description="Disordered" evidence="2">
    <location>
        <begin position="226"/>
        <end position="316"/>
    </location>
</feature>
<keyword evidence="1" id="KW-0238">DNA-binding</keyword>
<gene>
    <name evidence="4" type="ORF">EVJ58_g7200</name>
</gene>
<dbReference type="Pfam" id="PF03221">
    <property type="entry name" value="HTH_Tnp_Tc5"/>
    <property type="match status" value="1"/>
</dbReference>
<sequence>MPTIEDPLSLSVGADMQPTVTRDSLQTLLNAPSKRKRGPSTSSSWLLAPDIDLGLLRYRELMRRERLISLAARPPDTPILPRRAFRSSDKKKVCEMALANSFMSHQELADLFNTNKSTITRTLQQRSKWLQSDEPKIARKRLPVYKMLDHIMARWLIDCATNGSLVTDDMIRDRAMEAVHQGYLVETRRPFACSRTWLRQIKLRFDKLLNEFAKKSFIRKDLQATQAAPDGHTTTVDHPHLTTPALNLASDLTPPRAEQFSSDGSSGGPDLSTPSGLPLETSEFSGPRPSLHTPGGPIPDWLCTSDLPSTSHESSSQHIAVLEQPWMAISTPAPHNDIDHRTLVANLFPNVESPAPFTSSVPPTITMRPAPPVDALAAPLDPNWLAVFTSCVAPDTGLPGDISFDTFDPASDPDLSNHYTSSLAPATTIPNLYSVDTFDPFILPEVSVEPLPPYEWQIQSVLDSEHAVGNTSSWSTAVSLDPSNGASFLASGSTPSDDVPQLEKVSGFDHWFAVDRSGDIVLDFLAP</sequence>
<feature type="domain" description="HTH CENPB-type" evidence="3">
    <location>
        <begin position="136"/>
        <end position="211"/>
    </location>
</feature>
<dbReference type="GO" id="GO:0003677">
    <property type="term" value="F:DNA binding"/>
    <property type="evidence" value="ECO:0007669"/>
    <property type="project" value="UniProtKB-KW"/>
</dbReference>
<evidence type="ECO:0000256" key="1">
    <source>
        <dbReference type="ARBA" id="ARBA00023125"/>
    </source>
</evidence>
<dbReference type="PROSITE" id="PS51253">
    <property type="entry name" value="HTH_CENPB"/>
    <property type="match status" value="1"/>
</dbReference>
<dbReference type="InterPro" id="IPR009057">
    <property type="entry name" value="Homeodomain-like_sf"/>
</dbReference>
<dbReference type="EMBL" id="SEKV01000449">
    <property type="protein sequence ID" value="TFY57152.1"/>
    <property type="molecule type" value="Genomic_DNA"/>
</dbReference>
<dbReference type="Gene3D" id="1.10.10.60">
    <property type="entry name" value="Homeodomain-like"/>
    <property type="match status" value="1"/>
</dbReference>
<protein>
    <recommendedName>
        <fullName evidence="3">HTH CENPB-type domain-containing protein</fullName>
    </recommendedName>
</protein>
<evidence type="ECO:0000259" key="3">
    <source>
        <dbReference type="PROSITE" id="PS51253"/>
    </source>
</evidence>
<reference evidence="4 5" key="1">
    <citation type="submission" date="2019-01" db="EMBL/GenBank/DDBJ databases">
        <title>Genome sequencing of the rare red list fungi Fomitopsis rosea.</title>
        <authorList>
            <person name="Buettner E."/>
            <person name="Kellner H."/>
        </authorList>
    </citation>
    <scope>NUCLEOTIDE SEQUENCE [LARGE SCALE GENOMIC DNA]</scope>
    <source>
        <strain evidence="4 5">DSM 105464</strain>
    </source>
</reference>
<proteinExistence type="predicted"/>
<comment type="caution">
    <text evidence="4">The sequence shown here is derived from an EMBL/GenBank/DDBJ whole genome shotgun (WGS) entry which is preliminary data.</text>
</comment>
<evidence type="ECO:0000313" key="5">
    <source>
        <dbReference type="Proteomes" id="UP000298390"/>
    </source>
</evidence>
<evidence type="ECO:0000313" key="4">
    <source>
        <dbReference type="EMBL" id="TFY57152.1"/>
    </source>
</evidence>
<feature type="compositionally biased region" description="Polar residues" evidence="2">
    <location>
        <begin position="306"/>
        <end position="316"/>
    </location>
</feature>